<feature type="transmembrane region" description="Helical" evidence="1">
    <location>
        <begin position="289"/>
        <end position="306"/>
    </location>
</feature>
<evidence type="ECO:0000313" key="3">
    <source>
        <dbReference type="EMBL" id="TWJ19840.1"/>
    </source>
</evidence>
<dbReference type="Proteomes" id="UP000319449">
    <property type="component" value="Unassembled WGS sequence"/>
</dbReference>
<keyword evidence="1" id="KW-0812">Transmembrane</keyword>
<dbReference type="EMBL" id="VLLN01000006">
    <property type="protein sequence ID" value="TWJ19840.1"/>
    <property type="molecule type" value="Genomic_DNA"/>
</dbReference>
<reference evidence="3 4" key="1">
    <citation type="submission" date="2019-07" db="EMBL/GenBank/DDBJ databases">
        <title>Genomic Encyclopedia of Archaeal and Bacterial Type Strains, Phase II (KMG-II): from individual species to whole genera.</title>
        <authorList>
            <person name="Goeker M."/>
        </authorList>
    </citation>
    <scope>NUCLEOTIDE SEQUENCE [LARGE SCALE GENOMIC DNA]</scope>
    <source>
        <strain evidence="3 4">ATCC BAA-1139</strain>
    </source>
</reference>
<comment type="caution">
    <text evidence="3">The sequence shown here is derived from an EMBL/GenBank/DDBJ whole genome shotgun (WGS) entry which is preliminary data.</text>
</comment>
<evidence type="ECO:0000259" key="2">
    <source>
        <dbReference type="Pfam" id="PF18672"/>
    </source>
</evidence>
<organism evidence="3 4">
    <name type="scientific">Geobacter argillaceus</name>
    <dbReference type="NCBI Taxonomy" id="345631"/>
    <lineage>
        <taxon>Bacteria</taxon>
        <taxon>Pseudomonadati</taxon>
        <taxon>Thermodesulfobacteriota</taxon>
        <taxon>Desulfuromonadia</taxon>
        <taxon>Geobacterales</taxon>
        <taxon>Geobacteraceae</taxon>
        <taxon>Geobacter</taxon>
    </lineage>
</organism>
<dbReference type="Gene3D" id="2.30.110.70">
    <property type="match status" value="1"/>
</dbReference>
<keyword evidence="4" id="KW-1185">Reference proteome</keyword>
<dbReference type="InterPro" id="IPR040638">
    <property type="entry name" value="PilZN1"/>
</dbReference>
<sequence length="338" mass="38237">MTDSIPPYARFFPKGQRVQLLLPTPEGTPFIEWAVVFTLLDDLLELRLSRDRLPTGISLGLGVTVELKIVRDGTVYACRVLVVGELDRELLSVRLVGDVIISDLREYFRIDAYLPVRYVIPDTTDTEALQEQWINRRDRIAASKDQSAIFFSDTFPSRDSGGTIQPWAQPHPIAANISGGGIKVNIPDPLPKDTYLFIELFLPLVPPHVVETVGKVIQSEKLLMPDDAAPIYQTAITFVFVDERDRDAIINYITTEQIRRLRAMQRTEPTVPPATPKRSTFRTVAKRCAAGLIIIILLVVLTRYFYHYNQGHEKSEIATIFEGGIKKYLEQLRQHPAP</sequence>
<evidence type="ECO:0000313" key="4">
    <source>
        <dbReference type="Proteomes" id="UP000319449"/>
    </source>
</evidence>
<evidence type="ECO:0000256" key="1">
    <source>
        <dbReference type="SAM" id="Phobius"/>
    </source>
</evidence>
<dbReference type="RefSeq" id="WP_145020062.1">
    <property type="nucleotide sequence ID" value="NZ_VLLN01000006.1"/>
</dbReference>
<dbReference type="OrthoDB" id="5391652at2"/>
<dbReference type="Pfam" id="PF18672">
    <property type="entry name" value="PilZN1"/>
    <property type="match status" value="1"/>
</dbReference>
<feature type="domain" description="N-terminal PilZ-like" evidence="2">
    <location>
        <begin position="12"/>
        <end position="102"/>
    </location>
</feature>
<keyword evidence="1" id="KW-1133">Transmembrane helix</keyword>
<name>A0A562VPM0_9BACT</name>
<dbReference type="AlphaFoldDB" id="A0A562VPM0"/>
<proteinExistence type="predicted"/>
<protein>
    <submittedName>
        <fullName evidence="3">PilZ domain-containing protein</fullName>
    </submittedName>
</protein>
<accession>A0A562VPM0</accession>
<gene>
    <name evidence="3" type="ORF">JN12_01329</name>
</gene>
<keyword evidence="1" id="KW-0472">Membrane</keyword>